<dbReference type="PANTHER" id="PTHR43537:SF5">
    <property type="entry name" value="UXU OPERON TRANSCRIPTIONAL REGULATOR"/>
    <property type="match status" value="1"/>
</dbReference>
<dbReference type="CDD" id="cd07377">
    <property type="entry name" value="WHTH_GntR"/>
    <property type="match status" value="1"/>
</dbReference>
<accession>A0A2S0VPW0</accession>
<dbReference type="KEGG" id="cate:C2869_07265"/>
<dbReference type="Proteomes" id="UP000244441">
    <property type="component" value="Chromosome"/>
</dbReference>
<dbReference type="OrthoDB" id="9799812at2"/>
<proteinExistence type="predicted"/>
<evidence type="ECO:0000259" key="4">
    <source>
        <dbReference type="PROSITE" id="PS50949"/>
    </source>
</evidence>
<sequence>MPEPVTPPAMSPLLLNDNSIYAQILNDIAEGVYISGDRLVTTSLAKRYHTSINPVREALKQLQGEGFVTVQPNSGARVAKFEYATMRDVFELLALLEPYLLEWFVTEHSQEQLEKVIAIQGEMEKLTEAEHLTYRAYDNQFHWYIYSCHYNQTTVELWRQKRLMLHAMHASLTLTQSRMQQSISEHRQLIQAISKRDVDQALSILNGHISHSGQYWSRYL</sequence>
<dbReference type="SMART" id="SM00895">
    <property type="entry name" value="FCD"/>
    <property type="match status" value="1"/>
</dbReference>
<evidence type="ECO:0000256" key="3">
    <source>
        <dbReference type="ARBA" id="ARBA00023163"/>
    </source>
</evidence>
<dbReference type="SMART" id="SM00345">
    <property type="entry name" value="HTH_GNTR"/>
    <property type="match status" value="1"/>
</dbReference>
<dbReference type="InterPro" id="IPR008920">
    <property type="entry name" value="TF_FadR/GntR_C"/>
</dbReference>
<dbReference type="SUPFAM" id="SSF46785">
    <property type="entry name" value="Winged helix' DNA-binding domain"/>
    <property type="match status" value="1"/>
</dbReference>
<dbReference type="GO" id="GO:0003677">
    <property type="term" value="F:DNA binding"/>
    <property type="evidence" value="ECO:0007669"/>
    <property type="project" value="UniProtKB-KW"/>
</dbReference>
<keyword evidence="3" id="KW-0804">Transcription</keyword>
<dbReference type="SUPFAM" id="SSF48008">
    <property type="entry name" value="GntR ligand-binding domain-like"/>
    <property type="match status" value="1"/>
</dbReference>
<evidence type="ECO:0000313" key="6">
    <source>
        <dbReference type="Proteomes" id="UP000244441"/>
    </source>
</evidence>
<feature type="domain" description="HTH gntR-type" evidence="4">
    <location>
        <begin position="14"/>
        <end position="81"/>
    </location>
</feature>
<dbReference type="GO" id="GO:0003700">
    <property type="term" value="F:DNA-binding transcription factor activity"/>
    <property type="evidence" value="ECO:0007669"/>
    <property type="project" value="InterPro"/>
</dbReference>
<evidence type="ECO:0000256" key="1">
    <source>
        <dbReference type="ARBA" id="ARBA00023015"/>
    </source>
</evidence>
<dbReference type="RefSeq" id="WP_108602315.1">
    <property type="nucleotide sequence ID" value="NZ_CP026604.1"/>
</dbReference>
<dbReference type="AlphaFoldDB" id="A0A2S0VPW0"/>
<keyword evidence="6" id="KW-1185">Reference proteome</keyword>
<dbReference type="Gene3D" id="1.10.10.10">
    <property type="entry name" value="Winged helix-like DNA-binding domain superfamily/Winged helix DNA-binding domain"/>
    <property type="match status" value="1"/>
</dbReference>
<dbReference type="InterPro" id="IPR011711">
    <property type="entry name" value="GntR_C"/>
</dbReference>
<reference evidence="5 6" key="1">
    <citation type="submission" date="2018-01" db="EMBL/GenBank/DDBJ databases">
        <title>Genome sequence of a Cantenovulum-like bacteria.</title>
        <authorList>
            <person name="Tan W.R."/>
            <person name="Lau N.-S."/>
            <person name="Go F."/>
            <person name="Amirul A.-A.A."/>
        </authorList>
    </citation>
    <scope>NUCLEOTIDE SEQUENCE [LARGE SCALE GENOMIC DNA]</scope>
    <source>
        <strain evidence="5 6">CCB-QB4</strain>
    </source>
</reference>
<keyword evidence="1" id="KW-0805">Transcription regulation</keyword>
<keyword evidence="2" id="KW-0238">DNA-binding</keyword>
<evidence type="ECO:0000256" key="2">
    <source>
        <dbReference type="ARBA" id="ARBA00023125"/>
    </source>
</evidence>
<protein>
    <submittedName>
        <fullName evidence="5">GntR family transcriptional regulator</fullName>
    </submittedName>
</protein>
<name>A0A2S0VPW0_9ALTE</name>
<dbReference type="InterPro" id="IPR036388">
    <property type="entry name" value="WH-like_DNA-bd_sf"/>
</dbReference>
<organism evidence="5 6">
    <name type="scientific">Saccharobesus litoralis</name>
    <dbReference type="NCBI Taxonomy" id="2172099"/>
    <lineage>
        <taxon>Bacteria</taxon>
        <taxon>Pseudomonadati</taxon>
        <taxon>Pseudomonadota</taxon>
        <taxon>Gammaproteobacteria</taxon>
        <taxon>Alteromonadales</taxon>
        <taxon>Alteromonadaceae</taxon>
        <taxon>Saccharobesus</taxon>
    </lineage>
</organism>
<dbReference type="Pfam" id="PF00392">
    <property type="entry name" value="GntR"/>
    <property type="match status" value="1"/>
</dbReference>
<dbReference type="InterPro" id="IPR036390">
    <property type="entry name" value="WH_DNA-bd_sf"/>
</dbReference>
<dbReference type="Gene3D" id="1.20.120.530">
    <property type="entry name" value="GntR ligand-binding domain-like"/>
    <property type="match status" value="1"/>
</dbReference>
<gene>
    <name evidence="5" type="ORF">C2869_07265</name>
</gene>
<dbReference type="PANTHER" id="PTHR43537">
    <property type="entry name" value="TRANSCRIPTIONAL REGULATOR, GNTR FAMILY"/>
    <property type="match status" value="1"/>
</dbReference>
<dbReference type="Pfam" id="PF07729">
    <property type="entry name" value="FCD"/>
    <property type="match status" value="1"/>
</dbReference>
<dbReference type="PROSITE" id="PS50949">
    <property type="entry name" value="HTH_GNTR"/>
    <property type="match status" value="1"/>
</dbReference>
<dbReference type="InterPro" id="IPR000524">
    <property type="entry name" value="Tscrpt_reg_HTH_GntR"/>
</dbReference>
<evidence type="ECO:0000313" key="5">
    <source>
        <dbReference type="EMBL" id="AWB66244.1"/>
    </source>
</evidence>
<dbReference type="EMBL" id="CP026604">
    <property type="protein sequence ID" value="AWB66244.1"/>
    <property type="molecule type" value="Genomic_DNA"/>
</dbReference>